<keyword evidence="1" id="KW-0560">Oxidoreductase</keyword>
<dbReference type="Proteomes" id="UP000480178">
    <property type="component" value="Chromosome"/>
</dbReference>
<sequence>MSSVKNVLIVGGGIGGLSAGIALQQAGIQAEIIEYQPEYKVYGVGIIQPSNALRALDQIGVADQCLEEGYAFNTFHMCASNGHRFTTASTLPLGRFPGNNGIPRNRLHHILLEAARLKGIHIRMGTTVTHIDNQSDAAHVTFSDNTSGSYDLVIGADGLHSKVRSLIFGDQIKSQYTGQSVWRFTTERPAEVDNGFMIFGKKSKAGLVPMTKNSMYLLCVTAEGDRPKISEDQMVSKLKEHLSEYTTPLVTDIINRIQDPKDIVYRPLEWLLLPDPWYQNRVVIIGDAAHATLPQLGQGASLAIEDAVVLAEELQKEGAVSEVLSAFMERRFDRCKMIVNVSKTIGEWEQMEWKGTPVPDANIGALMGRTLANMMAPI</sequence>
<dbReference type="KEGG" id="rhoz:GXP67_01615"/>
<organism evidence="4 5">
    <name type="scientific">Rhodocytophaga rosea</name>
    <dbReference type="NCBI Taxonomy" id="2704465"/>
    <lineage>
        <taxon>Bacteria</taxon>
        <taxon>Pseudomonadati</taxon>
        <taxon>Bacteroidota</taxon>
        <taxon>Cytophagia</taxon>
        <taxon>Cytophagales</taxon>
        <taxon>Rhodocytophagaceae</taxon>
        <taxon>Rhodocytophaga</taxon>
    </lineage>
</organism>
<dbReference type="EMBL" id="CP048222">
    <property type="protein sequence ID" value="QHT65462.1"/>
    <property type="molecule type" value="Genomic_DNA"/>
</dbReference>
<evidence type="ECO:0000256" key="1">
    <source>
        <dbReference type="ARBA" id="ARBA00023002"/>
    </source>
</evidence>
<dbReference type="PRINTS" id="PR00420">
    <property type="entry name" value="RNGMNOXGNASE"/>
</dbReference>
<evidence type="ECO:0000256" key="2">
    <source>
        <dbReference type="ARBA" id="ARBA00023033"/>
    </source>
</evidence>
<dbReference type="GO" id="GO:0071949">
    <property type="term" value="F:FAD binding"/>
    <property type="evidence" value="ECO:0007669"/>
    <property type="project" value="InterPro"/>
</dbReference>
<dbReference type="InterPro" id="IPR050493">
    <property type="entry name" value="FAD-dep_Monooxygenase_BioMet"/>
</dbReference>
<evidence type="ECO:0000313" key="5">
    <source>
        <dbReference type="Proteomes" id="UP000480178"/>
    </source>
</evidence>
<dbReference type="SUPFAM" id="SSF51905">
    <property type="entry name" value="FAD/NAD(P)-binding domain"/>
    <property type="match status" value="1"/>
</dbReference>
<dbReference type="PANTHER" id="PTHR13789">
    <property type="entry name" value="MONOOXYGENASE"/>
    <property type="match status" value="1"/>
</dbReference>
<dbReference type="InterPro" id="IPR002938">
    <property type="entry name" value="FAD-bd"/>
</dbReference>
<dbReference type="RefSeq" id="WP_162441549.1">
    <property type="nucleotide sequence ID" value="NZ_CP048222.1"/>
</dbReference>
<feature type="domain" description="FAD-binding" evidence="3">
    <location>
        <begin position="6"/>
        <end position="339"/>
    </location>
</feature>
<dbReference type="Pfam" id="PF01494">
    <property type="entry name" value="FAD_binding_3"/>
    <property type="match status" value="1"/>
</dbReference>
<evidence type="ECO:0000259" key="3">
    <source>
        <dbReference type="Pfam" id="PF01494"/>
    </source>
</evidence>
<accession>A0A6C0GCA8</accession>
<proteinExistence type="predicted"/>
<gene>
    <name evidence="4" type="ORF">GXP67_01615</name>
</gene>
<dbReference type="NCBIfam" id="NF005313">
    <property type="entry name" value="PRK06847.1"/>
    <property type="match status" value="1"/>
</dbReference>
<dbReference type="GO" id="GO:0004497">
    <property type="term" value="F:monooxygenase activity"/>
    <property type="evidence" value="ECO:0007669"/>
    <property type="project" value="UniProtKB-KW"/>
</dbReference>
<protein>
    <submittedName>
        <fullName evidence="4">FAD-dependent oxidoreductase</fullName>
    </submittedName>
</protein>
<evidence type="ECO:0000313" key="4">
    <source>
        <dbReference type="EMBL" id="QHT65462.1"/>
    </source>
</evidence>
<reference evidence="4 5" key="1">
    <citation type="submission" date="2020-01" db="EMBL/GenBank/DDBJ databases">
        <authorList>
            <person name="Kim M.K."/>
        </authorList>
    </citation>
    <scope>NUCLEOTIDE SEQUENCE [LARGE SCALE GENOMIC DNA]</scope>
    <source>
        <strain evidence="4 5">172606-1</strain>
    </source>
</reference>
<dbReference type="InterPro" id="IPR036188">
    <property type="entry name" value="FAD/NAD-bd_sf"/>
</dbReference>
<dbReference type="PANTHER" id="PTHR13789:SF309">
    <property type="entry name" value="PUTATIVE (AFU_ORTHOLOGUE AFUA_6G14510)-RELATED"/>
    <property type="match status" value="1"/>
</dbReference>
<dbReference type="AlphaFoldDB" id="A0A6C0GCA8"/>
<keyword evidence="2" id="KW-0503">Monooxygenase</keyword>
<dbReference type="Gene3D" id="3.50.50.60">
    <property type="entry name" value="FAD/NAD(P)-binding domain"/>
    <property type="match status" value="1"/>
</dbReference>
<name>A0A6C0GCA8_9BACT</name>
<keyword evidence="5" id="KW-1185">Reference proteome</keyword>